<feature type="compositionally biased region" description="Basic and acidic residues" evidence="1">
    <location>
        <begin position="56"/>
        <end position="83"/>
    </location>
</feature>
<dbReference type="RefSeq" id="WP_144436044.1">
    <property type="nucleotide sequence ID" value="NZ_CXWA01000004.1"/>
</dbReference>
<dbReference type="Proteomes" id="UP000049983">
    <property type="component" value="Unassembled WGS sequence"/>
</dbReference>
<keyword evidence="3" id="KW-1185">Reference proteome</keyword>
<dbReference type="STRING" id="311410.LA5095_03658"/>
<name>A0A0M7APK6_9HYPH</name>
<reference evidence="3" key="1">
    <citation type="submission" date="2015-07" db="EMBL/GenBank/DDBJ databases">
        <authorList>
            <person name="Rodrigo-Torres Lidia"/>
            <person name="Arahal R.David."/>
        </authorList>
    </citation>
    <scope>NUCLEOTIDE SEQUENCE [LARGE SCALE GENOMIC DNA]</scope>
    <source>
        <strain evidence="3">CECT 5096</strain>
    </source>
</reference>
<dbReference type="OrthoDB" id="7679294at2"/>
<protein>
    <submittedName>
        <fullName evidence="2">Uncharacterized protein</fullName>
    </submittedName>
</protein>
<evidence type="ECO:0000313" key="2">
    <source>
        <dbReference type="EMBL" id="CTQ76929.1"/>
    </source>
</evidence>
<accession>A0A0M7APK6</accession>
<sequence>MNGLKEQIEEAMDRVAHCRLRAERPCARLEDEYALEKARTRLLTLELRCLRSELKSTDVARQRHQGGSERSRHEFKDRSEVGKIMRTKHKHLSLSARERAEASFAALQHEVGNTTEGR</sequence>
<evidence type="ECO:0000313" key="3">
    <source>
        <dbReference type="Proteomes" id="UP000049983"/>
    </source>
</evidence>
<dbReference type="EMBL" id="CXWC01000013">
    <property type="protein sequence ID" value="CTQ76929.1"/>
    <property type="molecule type" value="Genomic_DNA"/>
</dbReference>
<dbReference type="AlphaFoldDB" id="A0A0M7APK6"/>
<feature type="region of interest" description="Disordered" evidence="1">
    <location>
        <begin position="56"/>
        <end position="97"/>
    </location>
</feature>
<gene>
    <name evidence="2" type="ORF">LA5096_04940</name>
</gene>
<dbReference type="GeneID" id="97672214"/>
<evidence type="ECO:0000256" key="1">
    <source>
        <dbReference type="SAM" id="MobiDB-lite"/>
    </source>
</evidence>
<proteinExistence type="predicted"/>
<organism evidence="2 3">
    <name type="scientific">Roseibium album</name>
    <dbReference type="NCBI Taxonomy" id="311410"/>
    <lineage>
        <taxon>Bacteria</taxon>
        <taxon>Pseudomonadati</taxon>
        <taxon>Pseudomonadota</taxon>
        <taxon>Alphaproteobacteria</taxon>
        <taxon>Hyphomicrobiales</taxon>
        <taxon>Stappiaceae</taxon>
        <taxon>Roseibium</taxon>
    </lineage>
</organism>